<evidence type="ECO:0000256" key="1">
    <source>
        <dbReference type="SAM" id="Phobius"/>
    </source>
</evidence>
<dbReference type="AlphaFoldDB" id="A0A1L3ERW9"/>
<dbReference type="GO" id="GO:0005886">
    <property type="term" value="C:plasma membrane"/>
    <property type="evidence" value="ECO:0007669"/>
    <property type="project" value="InterPro"/>
</dbReference>
<keyword evidence="3" id="KW-1185">Reference proteome</keyword>
<dbReference type="RefSeq" id="WP_071924904.1">
    <property type="nucleotide sequence ID" value="NZ_CP017480.1"/>
</dbReference>
<sequence length="30" mass="3298">MTFSLIIATVVAVALVGYLCVALLKPEWFE</sequence>
<dbReference type="GO" id="GO:0008556">
    <property type="term" value="F:P-type potassium transmembrane transporter activity"/>
    <property type="evidence" value="ECO:0007669"/>
    <property type="project" value="InterPro"/>
</dbReference>
<gene>
    <name evidence="2" type="ORF">BJI69_07670</name>
</gene>
<dbReference type="EMBL" id="CP017480">
    <property type="protein sequence ID" value="APG03799.1"/>
    <property type="molecule type" value="Genomic_DNA"/>
</dbReference>
<name>A0A1L3ERW9_9GAMM</name>
<evidence type="ECO:0000313" key="3">
    <source>
        <dbReference type="Proteomes" id="UP000182987"/>
    </source>
</evidence>
<keyword evidence="1" id="KW-0472">Membrane</keyword>
<keyword evidence="1" id="KW-0812">Transmembrane</keyword>
<feature type="transmembrane region" description="Helical" evidence="1">
    <location>
        <begin position="6"/>
        <end position="24"/>
    </location>
</feature>
<accession>A0A1L3ERW9</accession>
<reference evidence="3" key="1">
    <citation type="submission" date="2016-09" db="EMBL/GenBank/DDBJ databases">
        <authorList>
            <person name="Lysoe E."/>
        </authorList>
    </citation>
    <scope>NUCLEOTIDE SEQUENCE [LARGE SCALE GENOMIC DNA]</scope>
    <source>
        <strain evidence="3">LJ96T</strain>
    </source>
</reference>
<protein>
    <submittedName>
        <fullName evidence="2">Potassium-transporting ATPase subunit F</fullName>
    </submittedName>
</protein>
<keyword evidence="1" id="KW-1133">Transmembrane helix</keyword>
<proteinExistence type="predicted"/>
<dbReference type="Pfam" id="PF09604">
    <property type="entry name" value="Potass_KdpF"/>
    <property type="match status" value="1"/>
</dbReference>
<evidence type="ECO:0000313" key="2">
    <source>
        <dbReference type="EMBL" id="APG03799.1"/>
    </source>
</evidence>
<dbReference type="STRING" id="1440763.BJI69_07670"/>
<organism evidence="2 3">
    <name type="scientific">Luteibacter rhizovicinus DSM 16549</name>
    <dbReference type="NCBI Taxonomy" id="1440763"/>
    <lineage>
        <taxon>Bacteria</taxon>
        <taxon>Pseudomonadati</taxon>
        <taxon>Pseudomonadota</taxon>
        <taxon>Gammaproteobacteria</taxon>
        <taxon>Lysobacterales</taxon>
        <taxon>Rhodanobacteraceae</taxon>
        <taxon>Luteibacter</taxon>
    </lineage>
</organism>
<dbReference type="NCBIfam" id="TIGR02115">
    <property type="entry name" value="potass_kdpF"/>
    <property type="match status" value="1"/>
</dbReference>
<dbReference type="Proteomes" id="UP000182987">
    <property type="component" value="Chromosome"/>
</dbReference>
<dbReference type="KEGG" id="lrz:BJI69_07670"/>
<dbReference type="InterPro" id="IPR011726">
    <property type="entry name" value="KdpF"/>
</dbReference>